<evidence type="ECO:0000313" key="4">
    <source>
        <dbReference type="Proteomes" id="UP000584824"/>
    </source>
</evidence>
<dbReference type="PANTHER" id="PTHR46268">
    <property type="entry name" value="STRESS RESPONSE PROTEIN NHAX"/>
    <property type="match status" value="1"/>
</dbReference>
<sequence>MAYKTILAVLDRQTNAALISDFAISLAETFAGHVTGLHLENLSAVPMVAPMEIPDPVAIEALQEAARSETAAIEDIFTRKASQSVCTYEWRNIVSSIGFSSVSVVDSARSADLIIAAQGDGSLLSESRADIEGFLFDSGRPVLLVPQIMTEPKPIRRVLLAWNGSREAARATFDALPFLKAAEFVEVFSVNPPETPTQSPETAGAEIAATLARHGINAVLSTHSATDLDASAVIENRLADASIDLLVMGAYGHSRWREMLFGGVTRTLLESMTALTLLSR</sequence>
<feature type="domain" description="UspA" evidence="2">
    <location>
        <begin position="155"/>
        <end position="272"/>
    </location>
</feature>
<organism evidence="3 4">
    <name type="scientific">Allorhizobium borbori</name>
    <dbReference type="NCBI Taxonomy" id="485907"/>
    <lineage>
        <taxon>Bacteria</taxon>
        <taxon>Pseudomonadati</taxon>
        <taxon>Pseudomonadota</taxon>
        <taxon>Alphaproteobacteria</taxon>
        <taxon>Hyphomicrobiales</taxon>
        <taxon>Rhizobiaceae</taxon>
        <taxon>Rhizobium/Agrobacterium group</taxon>
        <taxon>Allorhizobium</taxon>
    </lineage>
</organism>
<keyword evidence="4" id="KW-1185">Reference proteome</keyword>
<reference evidence="3 4" key="1">
    <citation type="submission" date="2020-08" db="EMBL/GenBank/DDBJ databases">
        <title>Genomic Encyclopedia of Type Strains, Phase IV (KMG-IV): sequencing the most valuable type-strain genomes for metagenomic binning, comparative biology and taxonomic classification.</title>
        <authorList>
            <person name="Goeker M."/>
        </authorList>
    </citation>
    <scope>NUCLEOTIDE SEQUENCE [LARGE SCALE GENOMIC DNA]</scope>
    <source>
        <strain evidence="3 4">DSM 26385</strain>
    </source>
</reference>
<evidence type="ECO:0000256" key="1">
    <source>
        <dbReference type="ARBA" id="ARBA00008791"/>
    </source>
</evidence>
<dbReference type="SUPFAM" id="SSF52402">
    <property type="entry name" value="Adenine nucleotide alpha hydrolases-like"/>
    <property type="match status" value="2"/>
</dbReference>
<dbReference type="InterPro" id="IPR006016">
    <property type="entry name" value="UspA"/>
</dbReference>
<comment type="caution">
    <text evidence="3">The sequence shown here is derived from an EMBL/GenBank/DDBJ whole genome shotgun (WGS) entry which is preliminary data.</text>
</comment>
<dbReference type="CDD" id="cd00293">
    <property type="entry name" value="USP-like"/>
    <property type="match status" value="1"/>
</dbReference>
<dbReference type="AlphaFoldDB" id="A0A7W6JZW5"/>
<dbReference type="RefSeq" id="WP_183790307.1">
    <property type="nucleotide sequence ID" value="NZ_JACIDU010000003.1"/>
</dbReference>
<gene>
    <name evidence="3" type="ORF">GGQ66_001132</name>
</gene>
<dbReference type="Pfam" id="PF00582">
    <property type="entry name" value="Usp"/>
    <property type="match status" value="1"/>
</dbReference>
<name>A0A7W6JZW5_9HYPH</name>
<comment type="similarity">
    <text evidence="1">Belongs to the universal stress protein A family.</text>
</comment>
<dbReference type="Gene3D" id="3.40.50.12370">
    <property type="match status" value="1"/>
</dbReference>
<dbReference type="Proteomes" id="UP000584824">
    <property type="component" value="Unassembled WGS sequence"/>
</dbReference>
<dbReference type="PRINTS" id="PR01438">
    <property type="entry name" value="UNVRSLSTRESS"/>
</dbReference>
<dbReference type="InterPro" id="IPR006015">
    <property type="entry name" value="Universal_stress_UspA"/>
</dbReference>
<accession>A0A7W6JZW5</accession>
<proteinExistence type="inferred from homology"/>
<dbReference type="EMBL" id="JACIDU010000003">
    <property type="protein sequence ID" value="MBB4102597.1"/>
    <property type="molecule type" value="Genomic_DNA"/>
</dbReference>
<evidence type="ECO:0000313" key="3">
    <source>
        <dbReference type="EMBL" id="MBB4102597.1"/>
    </source>
</evidence>
<evidence type="ECO:0000259" key="2">
    <source>
        <dbReference type="Pfam" id="PF00582"/>
    </source>
</evidence>
<dbReference type="PANTHER" id="PTHR46268:SF15">
    <property type="entry name" value="UNIVERSAL STRESS PROTEIN HP_0031"/>
    <property type="match status" value="1"/>
</dbReference>
<protein>
    <submittedName>
        <fullName evidence="3">Nucleotide-binding universal stress UspA family protein</fullName>
    </submittedName>
</protein>